<evidence type="ECO:0000256" key="2">
    <source>
        <dbReference type="ARBA" id="ARBA00004613"/>
    </source>
</evidence>
<dbReference type="EC" id="3.2.1.132" evidence="10"/>
<dbReference type="InterPro" id="IPR009939">
    <property type="entry name" value="Chitosanase_fungal"/>
</dbReference>
<dbReference type="KEGG" id="pchm:VFPPC_10847"/>
<comment type="catalytic activity">
    <reaction evidence="1 10">
        <text>Endohydrolysis of beta-(1-&gt;4)-linkages between D-glucosamine residues in a partly acetylated chitosan.</text>
        <dbReference type="EC" id="3.2.1.132"/>
    </reaction>
</comment>
<evidence type="ECO:0000256" key="5">
    <source>
        <dbReference type="ARBA" id="ARBA00022729"/>
    </source>
</evidence>
<name>A0A179FIW5_METCM</name>
<dbReference type="RefSeq" id="XP_018142840.1">
    <property type="nucleotide sequence ID" value="XM_018289154.1"/>
</dbReference>
<feature type="signal peptide" evidence="10">
    <location>
        <begin position="1"/>
        <end position="20"/>
    </location>
</feature>
<evidence type="ECO:0000256" key="4">
    <source>
        <dbReference type="ARBA" id="ARBA00022525"/>
    </source>
</evidence>
<dbReference type="GO" id="GO:0000272">
    <property type="term" value="P:polysaccharide catabolic process"/>
    <property type="evidence" value="ECO:0007669"/>
    <property type="project" value="UniProtKB-KW"/>
</dbReference>
<dbReference type="STRING" id="1380566.A0A179FIW5"/>
<evidence type="ECO:0000313" key="12">
    <source>
        <dbReference type="Proteomes" id="UP000078397"/>
    </source>
</evidence>
<dbReference type="EMBL" id="LSBJ02000005">
    <property type="protein sequence ID" value="OAQ65526.1"/>
    <property type="molecule type" value="Genomic_DNA"/>
</dbReference>
<keyword evidence="4" id="KW-0964">Secreted</keyword>
<dbReference type="GO" id="GO:0005576">
    <property type="term" value="C:extracellular region"/>
    <property type="evidence" value="ECO:0007669"/>
    <property type="project" value="UniProtKB-SubCell"/>
</dbReference>
<dbReference type="PANTHER" id="PTHR42061:SF6">
    <property type="entry name" value="ENDO-CHITOSANASE"/>
    <property type="match status" value="1"/>
</dbReference>
<evidence type="ECO:0000256" key="9">
    <source>
        <dbReference type="ARBA" id="ARBA00023326"/>
    </source>
</evidence>
<dbReference type="AlphaFoldDB" id="A0A179FIW5"/>
<evidence type="ECO:0000256" key="7">
    <source>
        <dbReference type="ARBA" id="ARBA00023277"/>
    </source>
</evidence>
<comment type="similarity">
    <text evidence="3 10">Belongs to the glycosyl hydrolase 75 family.</text>
</comment>
<evidence type="ECO:0000256" key="10">
    <source>
        <dbReference type="RuleBase" id="RU361208"/>
    </source>
</evidence>
<protein>
    <recommendedName>
        <fullName evidence="10">Endo-chitosanase</fullName>
        <ecNumber evidence="10">3.2.1.132</ecNumber>
    </recommendedName>
</protein>
<gene>
    <name evidence="11" type="ORF">VFPPC_10847</name>
</gene>
<keyword evidence="6 10" id="KW-0378">Hydrolase</keyword>
<comment type="subcellular location">
    <subcellularLocation>
        <location evidence="2 10">Secreted</location>
    </subcellularLocation>
</comment>
<accession>A0A179FIW5</accession>
<dbReference type="OrthoDB" id="4756206at2759"/>
<feature type="chain" id="PRO_5007950174" description="Endo-chitosanase" evidence="10">
    <location>
        <begin position="21"/>
        <end position="302"/>
    </location>
</feature>
<reference evidence="11 12" key="1">
    <citation type="journal article" date="2016" name="PLoS Pathog.">
        <title>Biosynthesis of antibiotic leucinostatins in bio-control fungus Purpureocillium lilacinum and their inhibition on phytophthora revealed by genome mining.</title>
        <authorList>
            <person name="Wang G."/>
            <person name="Liu Z."/>
            <person name="Lin R."/>
            <person name="Li E."/>
            <person name="Mao Z."/>
            <person name="Ling J."/>
            <person name="Yang Y."/>
            <person name="Yin W.B."/>
            <person name="Xie B."/>
        </authorList>
    </citation>
    <scope>NUCLEOTIDE SEQUENCE [LARGE SCALE GENOMIC DNA]</scope>
    <source>
        <strain evidence="11">170</strain>
    </source>
</reference>
<keyword evidence="9 10" id="KW-0624">Polysaccharide degradation</keyword>
<proteinExistence type="inferred from homology"/>
<dbReference type="Pfam" id="PF07335">
    <property type="entry name" value="Glyco_hydro_75"/>
    <property type="match status" value="1"/>
</dbReference>
<dbReference type="GeneID" id="28853148"/>
<evidence type="ECO:0000256" key="8">
    <source>
        <dbReference type="ARBA" id="ARBA00023295"/>
    </source>
</evidence>
<keyword evidence="5 10" id="KW-0732">Signal</keyword>
<keyword evidence="7" id="KW-0119">Carbohydrate metabolism</keyword>
<sequence length="302" mass="31433">MKSSVASLALAGLLVAPAVGLDVPQNVRNLYNSIRAQGSCKKELKGGFYSQEGDSKNFGYCGDHLDDYGIMYLQGKNGNLVNMDIDCDGALGKGDGSCDSSTDTQGQTTFQDTVAGYNKGIKDLNAYIHSFVVLGNDGSKSGYVTFKPEQYGIEPLSIVAVVCGDKMFYGVWGDTNGDDGPPLIGEVSDSLGRACYGSAVNGNEAHDDNDVLYIAFTGSDAVPGANGAKWNAKSFTEFESSLESLGNKLVQRIGSTSGGGGGSNPPPPPTCSWTGHCLGAKCSSDGDCDGDLVCKSKKCSNV</sequence>
<keyword evidence="12" id="KW-1185">Reference proteome</keyword>
<organism evidence="11 12">
    <name type="scientific">Pochonia chlamydosporia 170</name>
    <dbReference type="NCBI Taxonomy" id="1380566"/>
    <lineage>
        <taxon>Eukaryota</taxon>
        <taxon>Fungi</taxon>
        <taxon>Dikarya</taxon>
        <taxon>Ascomycota</taxon>
        <taxon>Pezizomycotina</taxon>
        <taxon>Sordariomycetes</taxon>
        <taxon>Hypocreomycetidae</taxon>
        <taxon>Hypocreales</taxon>
        <taxon>Clavicipitaceae</taxon>
        <taxon>Pochonia</taxon>
    </lineage>
</organism>
<evidence type="ECO:0000313" key="11">
    <source>
        <dbReference type="EMBL" id="OAQ65526.1"/>
    </source>
</evidence>
<dbReference type="GO" id="GO:0016977">
    <property type="term" value="F:chitosanase activity"/>
    <property type="evidence" value="ECO:0007669"/>
    <property type="project" value="UniProtKB-EC"/>
</dbReference>
<evidence type="ECO:0000256" key="1">
    <source>
        <dbReference type="ARBA" id="ARBA00000405"/>
    </source>
</evidence>
<evidence type="ECO:0000256" key="6">
    <source>
        <dbReference type="ARBA" id="ARBA00022801"/>
    </source>
</evidence>
<comment type="caution">
    <text evidence="11">The sequence shown here is derived from an EMBL/GenBank/DDBJ whole genome shotgun (WGS) entry which is preliminary data.</text>
</comment>
<dbReference type="Proteomes" id="UP000078397">
    <property type="component" value="Unassembled WGS sequence"/>
</dbReference>
<dbReference type="PANTHER" id="PTHR42061">
    <property type="entry name" value="ENDO-CHITOSANASE"/>
    <property type="match status" value="1"/>
</dbReference>
<comment type="function">
    <text evidence="10">Chitosanase catalyzing the endo-type cleavage of chitosan, the deacylated form of chitin. Chitosanase may be crucial in the degradation of the deacetylated portion of chitin in the fungal cell wall.</text>
</comment>
<evidence type="ECO:0000256" key="3">
    <source>
        <dbReference type="ARBA" id="ARBA00007799"/>
    </source>
</evidence>
<keyword evidence="8 10" id="KW-0326">Glycosidase</keyword>